<evidence type="ECO:0000313" key="1">
    <source>
        <dbReference type="EMBL" id="DAF51444.1"/>
    </source>
</evidence>
<sequence length="265" mass="31171">MREKKYEEIVCFCKEHDVDFITIRNVQKSGKTRIKITANCRNCKSRFDVIADTLRKQKYPGLCTKCAHKESAIKNKLTAQKVVDGFQSFGYKVLTPINKIKPIGKYHSFLQTKVLIQDKNGITHYICWNNFWNRRATYVALNNGGYSASGAREPSPLEALVVDYLDEIGIAFKREFKFSDCRGDRRMLPFDFCLNYKSNKKMLIEVDGPIHYKTNFDKNCQKYDRAKDFYCETHDIPLLRIPYWEFDELETYKQKIQSFIKDRQA</sequence>
<dbReference type="EMBL" id="BK032616">
    <property type="protein sequence ID" value="DAF51444.1"/>
    <property type="molecule type" value="Genomic_DNA"/>
</dbReference>
<protein>
    <submittedName>
        <fullName evidence="1">Restriction enzyme</fullName>
    </submittedName>
</protein>
<name>A0A8S5SK60_9CAUD</name>
<accession>A0A8S5SK60</accession>
<proteinExistence type="predicted"/>
<organism evidence="1">
    <name type="scientific">Siphoviridae sp. ctrCN24</name>
    <dbReference type="NCBI Taxonomy" id="2827953"/>
    <lineage>
        <taxon>Viruses</taxon>
        <taxon>Duplodnaviria</taxon>
        <taxon>Heunggongvirae</taxon>
        <taxon>Uroviricota</taxon>
        <taxon>Caudoviricetes</taxon>
    </lineage>
</organism>
<reference evidence="1" key="1">
    <citation type="journal article" date="2021" name="Proc. Natl. Acad. Sci. U.S.A.">
        <title>A Catalog of Tens of Thousands of Viruses from Human Metagenomes Reveals Hidden Associations with Chronic Diseases.</title>
        <authorList>
            <person name="Tisza M.J."/>
            <person name="Buck C.B."/>
        </authorList>
    </citation>
    <scope>NUCLEOTIDE SEQUENCE</scope>
    <source>
        <strain evidence="1">CtrCN24</strain>
    </source>
</reference>
<dbReference type="Gene3D" id="3.40.960.10">
    <property type="entry name" value="VSR Endonuclease"/>
    <property type="match status" value="1"/>
</dbReference>